<evidence type="ECO:0000313" key="2">
    <source>
        <dbReference type="EMBL" id="OCR36410.1"/>
    </source>
</evidence>
<comment type="caution">
    <text evidence="2">The sequence shown here is derived from an EMBL/GenBank/DDBJ whole genome shotgun (WGS) entry which is preliminary data.</text>
</comment>
<keyword evidence="1" id="KW-0812">Transmembrane</keyword>
<proteinExistence type="predicted"/>
<evidence type="ECO:0008006" key="4">
    <source>
        <dbReference type="Google" id="ProtNLM"/>
    </source>
</evidence>
<reference evidence="2 3" key="1">
    <citation type="journal article" date="2016" name="PLoS ONE">
        <title>Genomic Diversity of Enterotoxigenic Strains of Bacteroides fragilis.</title>
        <authorList>
            <person name="Pierce J.V."/>
            <person name="Bernstein H.D."/>
        </authorList>
    </citation>
    <scope>NUCLEOTIDE SEQUENCE [LARGE SCALE GENOMIC DNA]</scope>
    <source>
        <strain evidence="2 3">20793-3</strain>
    </source>
</reference>
<accession>A0A853Q3N5</accession>
<evidence type="ECO:0000256" key="1">
    <source>
        <dbReference type="SAM" id="Phobius"/>
    </source>
</evidence>
<dbReference type="AlphaFoldDB" id="A0A853Q3N5"/>
<organism evidence="2 3">
    <name type="scientific">Bacteroides fragilis</name>
    <dbReference type="NCBI Taxonomy" id="817"/>
    <lineage>
        <taxon>Bacteria</taxon>
        <taxon>Pseudomonadati</taxon>
        <taxon>Bacteroidota</taxon>
        <taxon>Bacteroidia</taxon>
        <taxon>Bacteroidales</taxon>
        <taxon>Bacteroidaceae</taxon>
        <taxon>Bacteroides</taxon>
    </lineage>
</organism>
<protein>
    <recommendedName>
        <fullName evidence="4">Transmembrane protein</fullName>
    </recommendedName>
</protein>
<evidence type="ECO:0000313" key="3">
    <source>
        <dbReference type="Proteomes" id="UP000093197"/>
    </source>
</evidence>
<name>A0A853Q3N5_BACFG</name>
<keyword evidence="1" id="KW-1133">Transmembrane helix</keyword>
<dbReference type="Proteomes" id="UP000093197">
    <property type="component" value="Unassembled WGS sequence"/>
</dbReference>
<dbReference type="EMBL" id="LIDT01000005">
    <property type="protein sequence ID" value="OCR36410.1"/>
    <property type="molecule type" value="Genomic_DNA"/>
</dbReference>
<keyword evidence="1" id="KW-0472">Membrane</keyword>
<sequence>MFFCVIRNNPIPQSSILFMEYCLHIFIFFLPTLHYVHVFFRGS</sequence>
<gene>
    <name evidence="2" type="ORF">AC094_01290</name>
</gene>
<feature type="transmembrane region" description="Helical" evidence="1">
    <location>
        <begin position="21"/>
        <end position="40"/>
    </location>
</feature>